<protein>
    <submittedName>
        <fullName evidence="1">Uncharacterized protein</fullName>
    </submittedName>
</protein>
<dbReference type="EMBL" id="KQ234242">
    <property type="protein sequence ID" value="KMZ81504.1"/>
    <property type="molecule type" value="Genomic_DNA"/>
</dbReference>
<dbReference type="OrthoDB" id="370651at2759"/>
<gene>
    <name evidence="1" type="ORF">PVIIG_03358</name>
</gene>
<sequence>MYYKQYYTYDVVYPAYHSGYVLYEVPREKNVFCSLTEALCSCFIFTATAVTSVFIVSADAMLRCCEGRD</sequence>
<accession>A0A0J9SEU3</accession>
<organism evidence="1 2">
    <name type="scientific">Plasmodium vivax India VII</name>
    <dbReference type="NCBI Taxonomy" id="1077284"/>
    <lineage>
        <taxon>Eukaryota</taxon>
        <taxon>Sar</taxon>
        <taxon>Alveolata</taxon>
        <taxon>Apicomplexa</taxon>
        <taxon>Aconoidasida</taxon>
        <taxon>Haemosporida</taxon>
        <taxon>Plasmodiidae</taxon>
        <taxon>Plasmodium</taxon>
        <taxon>Plasmodium (Plasmodium)</taxon>
    </lineage>
</organism>
<dbReference type="Proteomes" id="UP000053562">
    <property type="component" value="Unassembled WGS sequence"/>
</dbReference>
<proteinExistence type="predicted"/>
<dbReference type="AlphaFoldDB" id="A0A0J9SEU3"/>
<name>A0A0J9SEU3_PLAVI</name>
<evidence type="ECO:0000313" key="2">
    <source>
        <dbReference type="Proteomes" id="UP000053562"/>
    </source>
</evidence>
<reference evidence="1 2" key="1">
    <citation type="submission" date="2011-08" db="EMBL/GenBank/DDBJ databases">
        <title>The Genome Sequence of Plasmodium vivax India VII.</title>
        <authorList>
            <consortium name="The Broad Institute Genome Sequencing Platform"/>
            <consortium name="The Broad Institute Genome Sequencing Center for Infectious Disease"/>
            <person name="Neafsey D."/>
            <person name="Carlton J."/>
            <person name="Barnwell J."/>
            <person name="Collins W."/>
            <person name="Escalante A."/>
            <person name="Mullikin J."/>
            <person name="Saul A."/>
            <person name="Guigo R."/>
            <person name="Camara F."/>
            <person name="Young S.K."/>
            <person name="Zeng Q."/>
            <person name="Gargeya S."/>
            <person name="Fitzgerald M."/>
            <person name="Haas B."/>
            <person name="Abouelleil A."/>
            <person name="Alvarado L."/>
            <person name="Arachchi H.M."/>
            <person name="Berlin A."/>
            <person name="Brown A."/>
            <person name="Chapman S.B."/>
            <person name="Chen Z."/>
            <person name="Dunbar C."/>
            <person name="Freedman E."/>
            <person name="Gearin G."/>
            <person name="Gellesch M."/>
            <person name="Goldberg J."/>
            <person name="Griggs A."/>
            <person name="Gujja S."/>
            <person name="Heiman D."/>
            <person name="Howarth C."/>
            <person name="Larson L."/>
            <person name="Lui A."/>
            <person name="MacDonald P.J.P."/>
            <person name="Montmayeur A."/>
            <person name="Murphy C."/>
            <person name="Neiman D."/>
            <person name="Pearson M."/>
            <person name="Priest M."/>
            <person name="Roberts A."/>
            <person name="Saif S."/>
            <person name="Shea T."/>
            <person name="Shenoy N."/>
            <person name="Sisk P."/>
            <person name="Stolte C."/>
            <person name="Sykes S."/>
            <person name="Wortman J."/>
            <person name="Nusbaum C."/>
            <person name="Birren B."/>
        </authorList>
    </citation>
    <scope>NUCLEOTIDE SEQUENCE [LARGE SCALE GENOMIC DNA]</scope>
    <source>
        <strain evidence="1 2">India VII</strain>
    </source>
</reference>
<evidence type="ECO:0000313" key="1">
    <source>
        <dbReference type="EMBL" id="KMZ81504.1"/>
    </source>
</evidence>